<feature type="transmembrane region" description="Helical" evidence="3">
    <location>
        <begin position="351"/>
        <end position="372"/>
    </location>
</feature>
<evidence type="ECO:0008006" key="7">
    <source>
        <dbReference type="Google" id="ProtNLM"/>
    </source>
</evidence>
<keyword evidence="2" id="KW-0677">Repeat</keyword>
<dbReference type="Pfam" id="PF24681">
    <property type="entry name" value="Kelch_KLHDC2_KLHL20_DRC7"/>
    <property type="match status" value="1"/>
</dbReference>
<evidence type="ECO:0000256" key="2">
    <source>
        <dbReference type="ARBA" id="ARBA00022737"/>
    </source>
</evidence>
<name>A0A915Z9X4_9GLOM</name>
<accession>A0A915Z9X4</accession>
<dbReference type="EMBL" id="CAGKOT010000025">
    <property type="protein sequence ID" value="CAB5368678.1"/>
    <property type="molecule type" value="Genomic_DNA"/>
</dbReference>
<keyword evidence="3" id="KW-1133">Transmembrane helix</keyword>
<dbReference type="PANTHER" id="PTHR46093">
    <property type="entry name" value="ACYL-COA-BINDING DOMAIN-CONTAINING PROTEIN 5"/>
    <property type="match status" value="1"/>
</dbReference>
<evidence type="ECO:0000256" key="1">
    <source>
        <dbReference type="ARBA" id="ARBA00022441"/>
    </source>
</evidence>
<gene>
    <name evidence="5" type="ORF">CHRIB12_LOCUS11884</name>
</gene>
<organism evidence="5 6">
    <name type="scientific">Rhizophagus irregularis</name>
    <dbReference type="NCBI Taxonomy" id="588596"/>
    <lineage>
        <taxon>Eukaryota</taxon>
        <taxon>Fungi</taxon>
        <taxon>Fungi incertae sedis</taxon>
        <taxon>Mucoromycota</taxon>
        <taxon>Glomeromycotina</taxon>
        <taxon>Glomeromycetes</taxon>
        <taxon>Glomerales</taxon>
        <taxon>Glomeraceae</taxon>
        <taxon>Rhizophagus</taxon>
    </lineage>
</organism>
<protein>
    <recommendedName>
        <fullName evidence="7">Galactose oxidase</fullName>
    </recommendedName>
</protein>
<reference evidence="5" key="1">
    <citation type="submission" date="2020-05" db="EMBL/GenBank/DDBJ databases">
        <authorList>
            <person name="Rincon C."/>
            <person name="Sanders R I."/>
            <person name="Robbins C."/>
            <person name="Chaturvedi A."/>
        </authorList>
    </citation>
    <scope>NUCLEOTIDE SEQUENCE</scope>
    <source>
        <strain evidence="5">CHB12</strain>
    </source>
</reference>
<dbReference type="Proteomes" id="UP000684084">
    <property type="component" value="Unassembled WGS sequence"/>
</dbReference>
<dbReference type="VEuPathDB" id="FungiDB:RhiirFUN_009744"/>
<dbReference type="OrthoDB" id="432528at2759"/>
<evidence type="ECO:0000256" key="3">
    <source>
        <dbReference type="SAM" id="Phobius"/>
    </source>
</evidence>
<comment type="caution">
    <text evidence="5">The sequence shown here is derived from an EMBL/GenBank/DDBJ whole genome shotgun (WGS) entry which is preliminary data.</text>
</comment>
<dbReference type="PANTHER" id="PTHR46093:SF3">
    <property type="entry name" value="ACYL-COA-BINDING DOMAIN-CONTAINING PROTEIN 4"/>
    <property type="match status" value="1"/>
</dbReference>
<proteinExistence type="predicted"/>
<keyword evidence="1" id="KW-0880">Kelch repeat</keyword>
<sequence length="451" mass="49900">MLQKYFILLFIFQLLIEINCQTSPSIDKERSEHTATLIDKKLYILGGLSTNNVGKDFFYFDFSVPFNTQNLLIKDLSSINTIPSHFGAGSASGGAINDTLFIIENAGAIKLSSVHTFNPQNNSWNTPVTTGVIPILYDASIGTIDHDGKMYFWDGIGDIIAILDTKNLIWETRSSIGAPNIGLKSATTLLPNNKIIYIDSSASSLIKVYIYDIVNDTWSTKITSGTMPPNRLGASAVLGLDGQRVIIYGGSSNAKPVDSSLYELNLINYEWRIPKTSGKTPASRTSHRANVIGKYMVVSFGLGYNESEENDILLLDISNKDEYIWTNEYDPTSSNISAQSFNEPSKVNVNITGAIVGSLIVCALFVFALYMWNKRSQAEKNIFNHGQGIVASPDNGNIHNYELESSNNVNMHNHGREFVESSNNENIHNHGQEIVEPPSNERIFNHGREIV</sequence>
<keyword evidence="3" id="KW-0472">Membrane</keyword>
<evidence type="ECO:0000256" key="4">
    <source>
        <dbReference type="SAM" id="SignalP"/>
    </source>
</evidence>
<keyword evidence="3" id="KW-0812">Transmembrane</keyword>
<evidence type="ECO:0000313" key="6">
    <source>
        <dbReference type="Proteomes" id="UP000684084"/>
    </source>
</evidence>
<feature type="chain" id="PRO_5036757367" description="Galactose oxidase" evidence="4">
    <location>
        <begin position="21"/>
        <end position="451"/>
    </location>
</feature>
<feature type="signal peptide" evidence="4">
    <location>
        <begin position="1"/>
        <end position="20"/>
    </location>
</feature>
<evidence type="ECO:0000313" key="5">
    <source>
        <dbReference type="EMBL" id="CAB5368678.1"/>
    </source>
</evidence>
<dbReference type="AlphaFoldDB" id="A0A915Z9X4"/>
<keyword evidence="4" id="KW-0732">Signal</keyword>